<keyword evidence="3" id="KW-1185">Reference proteome</keyword>
<organism evidence="3 4">
    <name type="scientific">Spinacia oleracea</name>
    <name type="common">Spinach</name>
    <dbReference type="NCBI Taxonomy" id="3562"/>
    <lineage>
        <taxon>Eukaryota</taxon>
        <taxon>Viridiplantae</taxon>
        <taxon>Streptophyta</taxon>
        <taxon>Embryophyta</taxon>
        <taxon>Tracheophyta</taxon>
        <taxon>Spermatophyta</taxon>
        <taxon>Magnoliopsida</taxon>
        <taxon>eudicotyledons</taxon>
        <taxon>Gunneridae</taxon>
        <taxon>Pentapetalae</taxon>
        <taxon>Caryophyllales</taxon>
        <taxon>Chenopodiaceae</taxon>
        <taxon>Chenopodioideae</taxon>
        <taxon>Anserineae</taxon>
        <taxon>Spinacia</taxon>
    </lineage>
</organism>
<dbReference type="PANTHER" id="PTHR47926:SF347">
    <property type="entry name" value="PENTATRICOPEPTIDE REPEAT-CONTAINING PROTEIN"/>
    <property type="match status" value="1"/>
</dbReference>
<dbReference type="KEGG" id="soe:110799022"/>
<feature type="repeat" description="PPR" evidence="2">
    <location>
        <begin position="124"/>
        <end position="158"/>
    </location>
</feature>
<dbReference type="Proteomes" id="UP000813463">
    <property type="component" value="Chromosome 5"/>
</dbReference>
<dbReference type="PROSITE" id="PS51375">
    <property type="entry name" value="PPR"/>
    <property type="match status" value="2"/>
</dbReference>
<evidence type="ECO:0000313" key="3">
    <source>
        <dbReference type="Proteomes" id="UP000813463"/>
    </source>
</evidence>
<gene>
    <name evidence="4" type="primary">LOC110799022</name>
</gene>
<evidence type="ECO:0000256" key="1">
    <source>
        <dbReference type="ARBA" id="ARBA00022737"/>
    </source>
</evidence>
<sequence>MKYFNKVLSFRQPKSKLPALLRPPKANEALKNYLKTHSATRAIVFFRKLWRQNPSAVDSYSSLYVLKVCTQESLTVEGRQLHAMVKKVGFEPVIFLQTCLIEFYSKMGDVDYARRIFDEVCCKNAICWTSLITAYIDNNMARKALTIFRQMLMNKIEPDQVSLTVALAACADLGALCVGEWIHAYTCRKYGIKIDLCLSNALIDMYLKCGQIRAARRLFCISREKDVFTWTSMIVGHALHGQSVEALDLFARMRQTRSSVKGSKPSVLPNDVTFLGVLMACSHGGMIEEGKQYYKSMMDDYGLWPRLPHLGCMVDLFCRAGLLEEAYGFISGMLVQPNALIWRMLLGACCNHGNIELGGKVRLLLSKLDPTHTGDDVTLSNMYAGRGLWNEKMMVRDSIGCRRVPGCSSIEVAFEVNEFVAGDNHHPLKAEIYNVLEHLMGIVRSHSHIPDASDINSY</sequence>
<reference evidence="3" key="1">
    <citation type="journal article" date="2021" name="Nat. Commun.">
        <title>Genomic analyses provide insights into spinach domestication and the genetic basis of agronomic traits.</title>
        <authorList>
            <person name="Cai X."/>
            <person name="Sun X."/>
            <person name="Xu C."/>
            <person name="Sun H."/>
            <person name="Wang X."/>
            <person name="Ge C."/>
            <person name="Zhang Z."/>
            <person name="Wang Q."/>
            <person name="Fei Z."/>
            <person name="Jiao C."/>
            <person name="Wang Q."/>
        </authorList>
    </citation>
    <scope>NUCLEOTIDE SEQUENCE [LARGE SCALE GENOMIC DNA]</scope>
    <source>
        <strain evidence="3">cv. Varoflay</strain>
    </source>
</reference>
<dbReference type="InterPro" id="IPR002885">
    <property type="entry name" value="PPR_rpt"/>
</dbReference>
<accession>A0A9R0J220</accession>
<dbReference type="SUPFAM" id="SSF48452">
    <property type="entry name" value="TPR-like"/>
    <property type="match status" value="1"/>
</dbReference>
<dbReference type="Pfam" id="PF01535">
    <property type="entry name" value="PPR"/>
    <property type="match status" value="5"/>
</dbReference>
<name>A0A9R0J220_SPIOL</name>
<dbReference type="InterPro" id="IPR046960">
    <property type="entry name" value="PPR_At4g14850-like_plant"/>
</dbReference>
<keyword evidence="1" id="KW-0677">Repeat</keyword>
<feature type="repeat" description="PPR" evidence="2">
    <location>
        <begin position="226"/>
        <end position="260"/>
    </location>
</feature>
<dbReference type="InterPro" id="IPR011990">
    <property type="entry name" value="TPR-like_helical_dom_sf"/>
</dbReference>
<dbReference type="Pfam" id="PF13041">
    <property type="entry name" value="PPR_2"/>
    <property type="match status" value="1"/>
</dbReference>
<dbReference type="GeneID" id="110799022"/>
<dbReference type="NCBIfam" id="TIGR00756">
    <property type="entry name" value="PPR"/>
    <property type="match status" value="2"/>
</dbReference>
<dbReference type="Gene3D" id="1.25.40.10">
    <property type="entry name" value="Tetratricopeptide repeat domain"/>
    <property type="match status" value="3"/>
</dbReference>
<evidence type="ECO:0000313" key="4">
    <source>
        <dbReference type="RefSeq" id="XP_021859918.2"/>
    </source>
</evidence>
<dbReference type="RefSeq" id="XP_021859918.2">
    <property type="nucleotide sequence ID" value="XM_022004226.2"/>
</dbReference>
<proteinExistence type="predicted"/>
<evidence type="ECO:0000256" key="2">
    <source>
        <dbReference type="PROSITE-ProRule" id="PRU00708"/>
    </source>
</evidence>
<dbReference type="PANTHER" id="PTHR47926">
    <property type="entry name" value="PENTATRICOPEPTIDE REPEAT-CONTAINING PROTEIN"/>
    <property type="match status" value="1"/>
</dbReference>
<reference evidence="4" key="2">
    <citation type="submission" date="2025-08" db="UniProtKB">
        <authorList>
            <consortium name="RefSeq"/>
        </authorList>
    </citation>
    <scope>IDENTIFICATION</scope>
    <source>
        <tissue evidence="4">Leaf</tissue>
    </source>
</reference>
<dbReference type="GO" id="GO:0003723">
    <property type="term" value="F:RNA binding"/>
    <property type="evidence" value="ECO:0007669"/>
    <property type="project" value="InterPro"/>
</dbReference>
<dbReference type="GO" id="GO:0009451">
    <property type="term" value="P:RNA modification"/>
    <property type="evidence" value="ECO:0000318"/>
    <property type="project" value="GO_Central"/>
</dbReference>
<protein>
    <submittedName>
        <fullName evidence="4">Pentatricopeptide repeat-containing protein At1g74400</fullName>
    </submittedName>
</protein>
<dbReference type="AlphaFoldDB" id="A0A9R0J220"/>